<accession>M5C1J7</accession>
<dbReference type="PROSITE" id="PS50294">
    <property type="entry name" value="WD_REPEATS_REGION"/>
    <property type="match status" value="10"/>
</dbReference>
<feature type="repeat" description="WD" evidence="3">
    <location>
        <begin position="767"/>
        <end position="808"/>
    </location>
</feature>
<name>M5C1J7_THACB</name>
<dbReference type="InterPro" id="IPR019775">
    <property type="entry name" value="WD40_repeat_CS"/>
</dbReference>
<protein>
    <recommendedName>
        <fullName evidence="4">Nephrocystin 3-like N-terminal domain-containing protein</fullName>
    </recommendedName>
</protein>
<feature type="repeat" description="WD" evidence="3">
    <location>
        <begin position="1029"/>
        <end position="1054"/>
    </location>
</feature>
<feature type="repeat" description="WD" evidence="3">
    <location>
        <begin position="981"/>
        <end position="1022"/>
    </location>
</feature>
<sequence length="1137" mass="123996">MKPLLAIGDALPADIVIVVDALDECSSGGEQVLALLVENAARLPVRFIVTSRPEPAIARQMEVLQASSAHRIFHLHDIEESFVQEDIAAYLRHEFQGSTIVATPHDIEQLAAYAGSLFIVAATTVRYILGHGTVISAGHSRERMEAALKMAKTGAGTEKQYTTIDSLYKAILERVMEQLEDSEASEIRRVLWVTLCVREPVSVSTLSKIVDMKEDTVYETIKLLQSVLHVSEATRMVSTLHASFPDFMFSKVRAGRFHCNRLIHDCRLVDRCFDMMAKQLKFNICSIETSHRLDKDIPDLKGRLEECVSSELFYACRYWPDHLQITSVSDETTSPLRRFLYEHLLFWIEVINLKGWISSAADALLQALKWLTDSAPANVSSSPDLAKLERATRDAQAFVTSFAASPVSHSTPHLYLSSLPTSSKHSELFGHHRNRFRGLPGELASTRQEAKGGIGALAVWTPGYNVISLAVSLDGARLASGSHGGAIRIWDARLGVVILDLIGGHPTSTWISAVAFPSSGDSLASGALDGSICIWNVATAGVLTQTIKQHTGPINTVAFHPNIRMLASASNDGSVCLWDLHDRQQPSLRFQFDDRSNWDVTFCPDGSQFASAGYGQVIHIRSTETGQLMTSPLQGHEGSIKRAQYSPDGSHIASCSMDKTVRVRSSHDGTLLAGPFHIDIDTNSPNAMSLSPDPQGSLLACAMSDATIQVISTNTGQLVSGPFSGHTSTVNSVHFLPTGNQLVSASADGTVRIWEVNREATQPAIVHQGHTMAIKSVTVSPDGTQVVSGSDDRSICVWDSTSGVLLRQIPRAHDGDIYSVSFSSDGTKFASGSSDNTIRIWSPHSGEPIGDVLTGHTDWVWTVSFSSNGNQLVSGSDDHTIRVWDLRNDEVSSKCLLGHTDWVRSVAFSPDDAWVVSGSDDCKVGLWDARDSVLIWMGSAHTNEVNSVMFSPDGSFVASGSQDGMVLFWDIRTGAVIGEPLFGESLQVQSLTFSPDGNTIASGSNHHMISVWDVNTRVLRQSFEAYSGVYSVAFSPDGRHIISGEKDGSIRKWDTSVSSGSTDGEVAAWVARKDGWVTDQKSRLLVWLPHDLRSRMFLDPRNVLAIIDAQAIVPERPNLDDYHFGDTWQECYTGATA</sequence>
<dbReference type="InterPro" id="IPR015943">
    <property type="entry name" value="WD40/YVTN_repeat-like_dom_sf"/>
</dbReference>
<comment type="caution">
    <text evidence="5">The sequence shown here is derived from an EMBL/GenBank/DDBJ whole genome shotgun (WGS) entry which is preliminary data.</text>
</comment>
<evidence type="ECO:0000313" key="5">
    <source>
        <dbReference type="EMBL" id="CCO33254.1"/>
    </source>
</evidence>
<dbReference type="SMART" id="SM00320">
    <property type="entry name" value="WD40"/>
    <property type="match status" value="14"/>
</dbReference>
<feature type="repeat" description="WD" evidence="3">
    <location>
        <begin position="633"/>
        <end position="663"/>
    </location>
</feature>
<dbReference type="HOGENOM" id="CLU_000288_6_3_1"/>
<evidence type="ECO:0000313" key="6">
    <source>
        <dbReference type="Proteomes" id="UP000012065"/>
    </source>
</evidence>
<keyword evidence="1 3" id="KW-0853">WD repeat</keyword>
<gene>
    <name evidence="5" type="ORF">BN14_07328</name>
</gene>
<dbReference type="Pfam" id="PF00400">
    <property type="entry name" value="WD40"/>
    <property type="match status" value="12"/>
</dbReference>
<dbReference type="Pfam" id="PF24883">
    <property type="entry name" value="NPHP3_N"/>
    <property type="match status" value="1"/>
</dbReference>
<dbReference type="PROSITE" id="PS00678">
    <property type="entry name" value="WD_REPEATS_1"/>
    <property type="match status" value="5"/>
</dbReference>
<dbReference type="PANTHER" id="PTHR19848:SF8">
    <property type="entry name" value="F-BOX AND WD REPEAT DOMAIN CONTAINING 7"/>
    <property type="match status" value="1"/>
</dbReference>
<dbReference type="InterPro" id="IPR001680">
    <property type="entry name" value="WD40_rpt"/>
</dbReference>
<dbReference type="SUPFAM" id="SSF50978">
    <property type="entry name" value="WD40 repeat-like"/>
    <property type="match status" value="2"/>
</dbReference>
<feature type="repeat" description="WD" evidence="3">
    <location>
        <begin position="896"/>
        <end position="928"/>
    </location>
</feature>
<feature type="repeat" description="WD" evidence="3">
    <location>
        <begin position="466"/>
        <end position="491"/>
    </location>
</feature>
<evidence type="ECO:0000256" key="3">
    <source>
        <dbReference type="PROSITE-ProRule" id="PRU00221"/>
    </source>
</evidence>
<feature type="repeat" description="WD" evidence="3">
    <location>
        <begin position="511"/>
        <end position="545"/>
    </location>
</feature>
<dbReference type="PANTHER" id="PTHR19848">
    <property type="entry name" value="WD40 REPEAT PROTEIN"/>
    <property type="match status" value="1"/>
</dbReference>
<dbReference type="InterPro" id="IPR020472">
    <property type="entry name" value="WD40_PAC1"/>
</dbReference>
<dbReference type="PRINTS" id="PR00320">
    <property type="entry name" value="GPROTEINBRPT"/>
</dbReference>
<feature type="repeat" description="WD" evidence="3">
    <location>
        <begin position="853"/>
        <end position="894"/>
    </location>
</feature>
<organism evidence="5 6">
    <name type="scientific">Thanatephorus cucumeris (strain AG1-IB / isolate 7/3/14)</name>
    <name type="common">Lettuce bottom rot fungus</name>
    <name type="synonym">Rhizoctonia solani</name>
    <dbReference type="NCBI Taxonomy" id="1108050"/>
    <lineage>
        <taxon>Eukaryota</taxon>
        <taxon>Fungi</taxon>
        <taxon>Dikarya</taxon>
        <taxon>Basidiomycota</taxon>
        <taxon>Agaricomycotina</taxon>
        <taxon>Agaricomycetes</taxon>
        <taxon>Cantharellales</taxon>
        <taxon>Ceratobasidiaceae</taxon>
        <taxon>Rhizoctonia</taxon>
        <taxon>Rhizoctonia solani AG-1</taxon>
    </lineage>
</organism>
<feature type="repeat" description="WD" evidence="3">
    <location>
        <begin position="547"/>
        <end position="588"/>
    </location>
</feature>
<dbReference type="InterPro" id="IPR036322">
    <property type="entry name" value="WD40_repeat_dom_sf"/>
</dbReference>
<reference evidence="5 6" key="1">
    <citation type="journal article" date="2013" name="J. Biotechnol.">
        <title>Establishment and interpretation of the genome sequence of the phytopathogenic fungus Rhizoctonia solani AG1-IB isolate 7/3/14.</title>
        <authorList>
            <person name="Wibberg D.W."/>
            <person name="Jelonek L.J."/>
            <person name="Rupp O.R."/>
            <person name="Hennig M.H."/>
            <person name="Eikmeyer F.E."/>
            <person name="Goesmann A.G."/>
            <person name="Hartmann A.H."/>
            <person name="Borriss R.B."/>
            <person name="Grosch R.G."/>
            <person name="Puehler A.P."/>
            <person name="Schlueter A.S."/>
        </authorList>
    </citation>
    <scope>NUCLEOTIDE SEQUENCE [LARGE SCALE GENOMIC DNA]</scope>
    <source>
        <strain evidence="6">AG1-IB / isolate 7/3/14</strain>
    </source>
</reference>
<dbReference type="AlphaFoldDB" id="M5C1J7"/>
<feature type="domain" description="Nephrocystin 3-like N-terminal" evidence="4">
    <location>
        <begin position="10"/>
        <end position="52"/>
    </location>
</feature>
<evidence type="ECO:0000256" key="2">
    <source>
        <dbReference type="ARBA" id="ARBA00022737"/>
    </source>
</evidence>
<dbReference type="Proteomes" id="UP000012065">
    <property type="component" value="Unassembled WGS sequence"/>
</dbReference>
<proteinExistence type="predicted"/>
<dbReference type="CDD" id="cd00200">
    <property type="entry name" value="WD40"/>
    <property type="match status" value="2"/>
</dbReference>
<evidence type="ECO:0000256" key="1">
    <source>
        <dbReference type="ARBA" id="ARBA00022574"/>
    </source>
</evidence>
<dbReference type="InterPro" id="IPR056884">
    <property type="entry name" value="NPHP3-like_N"/>
</dbReference>
<feature type="repeat" description="WD" evidence="3">
    <location>
        <begin position="810"/>
        <end position="851"/>
    </location>
</feature>
<evidence type="ECO:0000259" key="4">
    <source>
        <dbReference type="Pfam" id="PF24883"/>
    </source>
</evidence>
<dbReference type="Gene3D" id="2.130.10.10">
    <property type="entry name" value="YVTN repeat-like/Quinoprotein amine dehydrogenase"/>
    <property type="match status" value="4"/>
</dbReference>
<dbReference type="PROSITE" id="PS50082">
    <property type="entry name" value="WD_REPEATS_2"/>
    <property type="match status" value="12"/>
</dbReference>
<keyword evidence="2" id="KW-0677">Repeat</keyword>
<dbReference type="EMBL" id="CAOJ01011211">
    <property type="protein sequence ID" value="CCO33254.1"/>
    <property type="molecule type" value="Genomic_DNA"/>
</dbReference>
<feature type="repeat" description="WD" evidence="3">
    <location>
        <begin position="938"/>
        <end position="979"/>
    </location>
</feature>
<feature type="repeat" description="WD" evidence="3">
    <location>
        <begin position="723"/>
        <end position="764"/>
    </location>
</feature>